<comment type="similarity">
    <text evidence="1">Belongs to the insulin family.</text>
</comment>
<evidence type="ECO:0000256" key="1">
    <source>
        <dbReference type="ARBA" id="ARBA00009034"/>
    </source>
</evidence>
<accession>A0A814Y6Y6</accession>
<feature type="signal peptide" evidence="2">
    <location>
        <begin position="1"/>
        <end position="21"/>
    </location>
</feature>
<reference evidence="3" key="1">
    <citation type="submission" date="2021-02" db="EMBL/GenBank/DDBJ databases">
        <authorList>
            <person name="Nowell W R."/>
        </authorList>
    </citation>
    <scope>NUCLEOTIDE SEQUENCE</scope>
</reference>
<dbReference type="InterPro" id="IPR022353">
    <property type="entry name" value="Insulin_CS"/>
</dbReference>
<evidence type="ECO:0000256" key="2">
    <source>
        <dbReference type="SAM" id="SignalP"/>
    </source>
</evidence>
<comment type="caution">
    <text evidence="3">The sequence shown here is derived from an EMBL/GenBank/DDBJ whole genome shotgun (WGS) entry which is preliminary data.</text>
</comment>
<dbReference type="Gene3D" id="1.10.100.10">
    <property type="entry name" value="Insulin-like"/>
    <property type="match status" value="1"/>
</dbReference>
<dbReference type="SUPFAM" id="SSF56994">
    <property type="entry name" value="Insulin-like"/>
    <property type="match status" value="1"/>
</dbReference>
<evidence type="ECO:0000313" key="3">
    <source>
        <dbReference type="EMBL" id="CAF1225305.1"/>
    </source>
</evidence>
<keyword evidence="5" id="KW-1185">Reference proteome</keyword>
<protein>
    <submittedName>
        <fullName evidence="3">Uncharacterized protein</fullName>
    </submittedName>
</protein>
<evidence type="ECO:0000313" key="5">
    <source>
        <dbReference type="Proteomes" id="UP000663829"/>
    </source>
</evidence>
<dbReference type="Proteomes" id="UP000681722">
    <property type="component" value="Unassembled WGS sequence"/>
</dbReference>
<organism evidence="3 5">
    <name type="scientific">Didymodactylos carnosus</name>
    <dbReference type="NCBI Taxonomy" id="1234261"/>
    <lineage>
        <taxon>Eukaryota</taxon>
        <taxon>Metazoa</taxon>
        <taxon>Spiralia</taxon>
        <taxon>Gnathifera</taxon>
        <taxon>Rotifera</taxon>
        <taxon>Eurotatoria</taxon>
        <taxon>Bdelloidea</taxon>
        <taxon>Philodinida</taxon>
        <taxon>Philodinidae</taxon>
        <taxon>Didymodactylos</taxon>
    </lineage>
</organism>
<dbReference type="PROSITE" id="PS00262">
    <property type="entry name" value="INSULIN"/>
    <property type="match status" value="1"/>
</dbReference>
<gene>
    <name evidence="3" type="ORF">GPM918_LOCUS24896</name>
    <name evidence="4" type="ORF">SRO942_LOCUS24899</name>
</gene>
<feature type="chain" id="PRO_5036226512" evidence="2">
    <location>
        <begin position="22"/>
        <end position="161"/>
    </location>
</feature>
<dbReference type="EMBL" id="CAJOBC010009447">
    <property type="protein sequence ID" value="CAF3988297.1"/>
    <property type="molecule type" value="Genomic_DNA"/>
</dbReference>
<dbReference type="EMBL" id="CAJNOQ010009444">
    <property type="protein sequence ID" value="CAF1225305.1"/>
    <property type="molecule type" value="Genomic_DNA"/>
</dbReference>
<dbReference type="Proteomes" id="UP000663829">
    <property type="component" value="Unassembled WGS sequence"/>
</dbReference>
<dbReference type="AlphaFoldDB" id="A0A814Y6Y6"/>
<dbReference type="InterPro" id="IPR036438">
    <property type="entry name" value="Insulin-like_sf"/>
</dbReference>
<evidence type="ECO:0000313" key="4">
    <source>
        <dbReference type="EMBL" id="CAF3988297.1"/>
    </source>
</evidence>
<proteinExistence type="inferred from homology"/>
<name>A0A814Y6Y6_9BILA</name>
<keyword evidence="2" id="KW-0732">Signal</keyword>
<sequence>MRNLTIIAILINLTAITYVSSSKNSEIIYESFSNGNNQTIYLQRIKGYRGSIMYKQHEQTINGRTQCRVQYKNQTMIEDETIQINGKYYKVEQCQLIRAFQTCSTKHLLNMLKIVCTRANRPSSTTTINRYRRFLVSFDKTLLDVCCYRSCTVTEITHYCA</sequence>